<dbReference type="FunFam" id="3.30.760.10:FF:000010">
    <property type="entry name" value="Eukaryotic translation initiation factor 4E1"/>
    <property type="match status" value="1"/>
</dbReference>
<dbReference type="eggNOG" id="KOG1670">
    <property type="taxonomic scope" value="Eukaryota"/>
</dbReference>
<dbReference type="GO" id="GO:0016281">
    <property type="term" value="C:eukaryotic translation initiation factor 4F complex"/>
    <property type="evidence" value="ECO:0007669"/>
    <property type="project" value="TreeGrafter"/>
</dbReference>
<evidence type="ECO:0000256" key="2">
    <source>
        <dbReference type="ARBA" id="ARBA00022540"/>
    </source>
</evidence>
<dbReference type="HOGENOM" id="CLU_043552_1_0_1"/>
<dbReference type="OrthoDB" id="590761at2759"/>
<dbReference type="PhylomeDB" id="B4IX96"/>
<dbReference type="GO" id="GO:0003743">
    <property type="term" value="F:translation initiation factor activity"/>
    <property type="evidence" value="ECO:0007669"/>
    <property type="project" value="UniProtKB-KW"/>
</dbReference>
<gene>
    <name evidence="9" type="primary">Dgri\GH16860</name>
    <name evidence="9" type="ORF">Dgri_GH16860</name>
</gene>
<dbReference type="SMR" id="B4IX96"/>
<evidence type="ECO:0000313" key="10">
    <source>
        <dbReference type="Proteomes" id="UP000001070"/>
    </source>
</evidence>
<dbReference type="InterPro" id="IPR001040">
    <property type="entry name" value="TIF_eIF_4E"/>
</dbReference>
<dbReference type="PROSITE" id="PS00813">
    <property type="entry name" value="IF4E"/>
    <property type="match status" value="1"/>
</dbReference>
<dbReference type="Proteomes" id="UP000001070">
    <property type="component" value="Unassembled WGS sequence"/>
</dbReference>
<evidence type="ECO:0000313" key="9">
    <source>
        <dbReference type="EMBL" id="EDV97428.1"/>
    </source>
</evidence>
<comment type="similarity">
    <text evidence="1 7">Belongs to the eukaryotic initiation factor 4E family.</text>
</comment>
<keyword evidence="10" id="KW-1185">Reference proteome</keyword>
<reference evidence="9 10" key="1">
    <citation type="journal article" date="2007" name="Nature">
        <title>Evolution of genes and genomes on the Drosophila phylogeny.</title>
        <authorList>
            <consortium name="Drosophila 12 Genomes Consortium"/>
            <person name="Clark A.G."/>
            <person name="Eisen M.B."/>
            <person name="Smith D.R."/>
            <person name="Bergman C.M."/>
            <person name="Oliver B."/>
            <person name="Markow T.A."/>
            <person name="Kaufman T.C."/>
            <person name="Kellis M."/>
            <person name="Gelbart W."/>
            <person name="Iyer V.N."/>
            <person name="Pollard D.A."/>
            <person name="Sackton T.B."/>
            <person name="Larracuente A.M."/>
            <person name="Singh N.D."/>
            <person name="Abad J.P."/>
            <person name="Abt D.N."/>
            <person name="Adryan B."/>
            <person name="Aguade M."/>
            <person name="Akashi H."/>
            <person name="Anderson W.W."/>
            <person name="Aquadro C.F."/>
            <person name="Ardell D.H."/>
            <person name="Arguello R."/>
            <person name="Artieri C.G."/>
            <person name="Barbash D.A."/>
            <person name="Barker D."/>
            <person name="Barsanti P."/>
            <person name="Batterham P."/>
            <person name="Batzoglou S."/>
            <person name="Begun D."/>
            <person name="Bhutkar A."/>
            <person name="Blanco E."/>
            <person name="Bosak S.A."/>
            <person name="Bradley R.K."/>
            <person name="Brand A.D."/>
            <person name="Brent M.R."/>
            <person name="Brooks A.N."/>
            <person name="Brown R.H."/>
            <person name="Butlin R.K."/>
            <person name="Caggese C."/>
            <person name="Calvi B.R."/>
            <person name="Bernardo de Carvalho A."/>
            <person name="Caspi A."/>
            <person name="Castrezana S."/>
            <person name="Celniker S.E."/>
            <person name="Chang J.L."/>
            <person name="Chapple C."/>
            <person name="Chatterji S."/>
            <person name="Chinwalla A."/>
            <person name="Civetta A."/>
            <person name="Clifton S.W."/>
            <person name="Comeron J.M."/>
            <person name="Costello J.C."/>
            <person name="Coyne J.A."/>
            <person name="Daub J."/>
            <person name="David R.G."/>
            <person name="Delcher A.L."/>
            <person name="Delehaunty K."/>
            <person name="Do C.B."/>
            <person name="Ebling H."/>
            <person name="Edwards K."/>
            <person name="Eickbush T."/>
            <person name="Evans J.D."/>
            <person name="Filipski A."/>
            <person name="Findeiss S."/>
            <person name="Freyhult E."/>
            <person name="Fulton L."/>
            <person name="Fulton R."/>
            <person name="Garcia A.C."/>
            <person name="Gardiner A."/>
            <person name="Garfield D.A."/>
            <person name="Garvin B.E."/>
            <person name="Gibson G."/>
            <person name="Gilbert D."/>
            <person name="Gnerre S."/>
            <person name="Godfrey J."/>
            <person name="Good R."/>
            <person name="Gotea V."/>
            <person name="Gravely B."/>
            <person name="Greenberg A.J."/>
            <person name="Griffiths-Jones S."/>
            <person name="Gross S."/>
            <person name="Guigo R."/>
            <person name="Gustafson E.A."/>
            <person name="Haerty W."/>
            <person name="Hahn M.W."/>
            <person name="Halligan D.L."/>
            <person name="Halpern A.L."/>
            <person name="Halter G.M."/>
            <person name="Han M.V."/>
            <person name="Heger A."/>
            <person name="Hillier L."/>
            <person name="Hinrichs A.S."/>
            <person name="Holmes I."/>
            <person name="Hoskins R.A."/>
            <person name="Hubisz M.J."/>
            <person name="Hultmark D."/>
            <person name="Huntley M.A."/>
            <person name="Jaffe D.B."/>
            <person name="Jagadeeshan S."/>
            <person name="Jeck W.R."/>
            <person name="Johnson J."/>
            <person name="Jones C.D."/>
            <person name="Jordan W.C."/>
            <person name="Karpen G.H."/>
            <person name="Kataoka E."/>
            <person name="Keightley P.D."/>
            <person name="Kheradpour P."/>
            <person name="Kirkness E.F."/>
            <person name="Koerich L.B."/>
            <person name="Kristiansen K."/>
            <person name="Kudrna D."/>
            <person name="Kulathinal R.J."/>
            <person name="Kumar S."/>
            <person name="Kwok R."/>
            <person name="Lander E."/>
            <person name="Langley C.H."/>
            <person name="Lapoint R."/>
            <person name="Lazzaro B.P."/>
            <person name="Lee S.J."/>
            <person name="Levesque L."/>
            <person name="Li R."/>
            <person name="Lin C.F."/>
            <person name="Lin M.F."/>
            <person name="Lindblad-Toh K."/>
            <person name="Llopart A."/>
            <person name="Long M."/>
            <person name="Low L."/>
            <person name="Lozovsky E."/>
            <person name="Lu J."/>
            <person name="Luo M."/>
            <person name="Machado C.A."/>
            <person name="Makalowski W."/>
            <person name="Marzo M."/>
            <person name="Matsuda M."/>
            <person name="Matzkin L."/>
            <person name="McAllister B."/>
            <person name="McBride C.S."/>
            <person name="McKernan B."/>
            <person name="McKernan K."/>
            <person name="Mendez-Lago M."/>
            <person name="Minx P."/>
            <person name="Mollenhauer M.U."/>
            <person name="Montooth K."/>
            <person name="Mount S.M."/>
            <person name="Mu X."/>
            <person name="Myers E."/>
            <person name="Negre B."/>
            <person name="Newfeld S."/>
            <person name="Nielsen R."/>
            <person name="Noor M.A."/>
            <person name="O'Grady P."/>
            <person name="Pachter L."/>
            <person name="Papaceit M."/>
            <person name="Parisi M.J."/>
            <person name="Parisi M."/>
            <person name="Parts L."/>
            <person name="Pedersen J.S."/>
            <person name="Pesole G."/>
            <person name="Phillippy A.M."/>
            <person name="Ponting C.P."/>
            <person name="Pop M."/>
            <person name="Porcelli D."/>
            <person name="Powell J.R."/>
            <person name="Prohaska S."/>
            <person name="Pruitt K."/>
            <person name="Puig M."/>
            <person name="Quesneville H."/>
            <person name="Ram K.R."/>
            <person name="Rand D."/>
            <person name="Rasmussen M.D."/>
            <person name="Reed L.K."/>
            <person name="Reenan R."/>
            <person name="Reily A."/>
            <person name="Remington K.A."/>
            <person name="Rieger T.T."/>
            <person name="Ritchie M.G."/>
            <person name="Robin C."/>
            <person name="Rogers Y.H."/>
            <person name="Rohde C."/>
            <person name="Rozas J."/>
            <person name="Rubenfield M.J."/>
            <person name="Ruiz A."/>
            <person name="Russo S."/>
            <person name="Salzberg S.L."/>
            <person name="Sanchez-Gracia A."/>
            <person name="Saranga D.J."/>
            <person name="Sato H."/>
            <person name="Schaeffer S.W."/>
            <person name="Schatz M.C."/>
            <person name="Schlenke T."/>
            <person name="Schwartz R."/>
            <person name="Segarra C."/>
            <person name="Singh R.S."/>
            <person name="Sirot L."/>
            <person name="Sirota M."/>
            <person name="Sisneros N.B."/>
            <person name="Smith C.D."/>
            <person name="Smith T.F."/>
            <person name="Spieth J."/>
            <person name="Stage D.E."/>
            <person name="Stark A."/>
            <person name="Stephan W."/>
            <person name="Strausberg R.L."/>
            <person name="Strempel S."/>
            <person name="Sturgill D."/>
            <person name="Sutton G."/>
            <person name="Sutton G.G."/>
            <person name="Tao W."/>
            <person name="Teichmann S."/>
            <person name="Tobari Y.N."/>
            <person name="Tomimura Y."/>
            <person name="Tsolas J.M."/>
            <person name="Valente V.L."/>
            <person name="Venter E."/>
            <person name="Venter J.C."/>
            <person name="Vicario S."/>
            <person name="Vieira F.G."/>
            <person name="Vilella A.J."/>
            <person name="Villasante A."/>
            <person name="Walenz B."/>
            <person name="Wang J."/>
            <person name="Wasserman M."/>
            <person name="Watts T."/>
            <person name="Wilson D."/>
            <person name="Wilson R.K."/>
            <person name="Wing R.A."/>
            <person name="Wolfner M.F."/>
            <person name="Wong A."/>
            <person name="Wong G.K."/>
            <person name="Wu C.I."/>
            <person name="Wu G."/>
            <person name="Yamamoto D."/>
            <person name="Yang H.P."/>
            <person name="Yang S.P."/>
            <person name="Yorke J.A."/>
            <person name="Yoshida K."/>
            <person name="Zdobnov E."/>
            <person name="Zhang P."/>
            <person name="Zhang Y."/>
            <person name="Zimin A.V."/>
            <person name="Baldwin J."/>
            <person name="Abdouelleil A."/>
            <person name="Abdulkadir J."/>
            <person name="Abebe A."/>
            <person name="Abera B."/>
            <person name="Abreu J."/>
            <person name="Acer S.C."/>
            <person name="Aftuck L."/>
            <person name="Alexander A."/>
            <person name="An P."/>
            <person name="Anderson E."/>
            <person name="Anderson S."/>
            <person name="Arachi H."/>
            <person name="Azer M."/>
            <person name="Bachantsang P."/>
            <person name="Barry A."/>
            <person name="Bayul T."/>
            <person name="Berlin A."/>
            <person name="Bessette D."/>
            <person name="Bloom T."/>
            <person name="Blye J."/>
            <person name="Boguslavskiy L."/>
            <person name="Bonnet C."/>
            <person name="Boukhgalter B."/>
            <person name="Bourzgui I."/>
            <person name="Brown A."/>
            <person name="Cahill P."/>
            <person name="Channer S."/>
            <person name="Cheshatsang Y."/>
            <person name="Chuda L."/>
            <person name="Citroen M."/>
            <person name="Collymore A."/>
            <person name="Cooke P."/>
            <person name="Costello M."/>
            <person name="D'Aco K."/>
            <person name="Daza R."/>
            <person name="De Haan G."/>
            <person name="DeGray S."/>
            <person name="DeMaso C."/>
            <person name="Dhargay N."/>
            <person name="Dooley K."/>
            <person name="Dooley E."/>
            <person name="Doricent M."/>
            <person name="Dorje P."/>
            <person name="Dorjee K."/>
            <person name="Dupes A."/>
            <person name="Elong R."/>
            <person name="Falk J."/>
            <person name="Farina A."/>
            <person name="Faro S."/>
            <person name="Ferguson D."/>
            <person name="Fisher S."/>
            <person name="Foley C.D."/>
            <person name="Franke A."/>
            <person name="Friedrich D."/>
            <person name="Gadbois L."/>
            <person name="Gearin G."/>
            <person name="Gearin C.R."/>
            <person name="Giannoukos G."/>
            <person name="Goode T."/>
            <person name="Graham J."/>
            <person name="Grandbois E."/>
            <person name="Grewal S."/>
            <person name="Gyaltsen K."/>
            <person name="Hafez N."/>
            <person name="Hagos B."/>
            <person name="Hall J."/>
            <person name="Henson C."/>
            <person name="Hollinger A."/>
            <person name="Honan T."/>
            <person name="Huard M.D."/>
            <person name="Hughes L."/>
            <person name="Hurhula B."/>
            <person name="Husby M.E."/>
            <person name="Kamat A."/>
            <person name="Kanga B."/>
            <person name="Kashin S."/>
            <person name="Khazanovich D."/>
            <person name="Kisner P."/>
            <person name="Lance K."/>
            <person name="Lara M."/>
            <person name="Lee W."/>
            <person name="Lennon N."/>
            <person name="Letendre F."/>
            <person name="LeVine R."/>
            <person name="Lipovsky A."/>
            <person name="Liu X."/>
            <person name="Liu J."/>
            <person name="Liu S."/>
            <person name="Lokyitsang T."/>
            <person name="Lokyitsang Y."/>
            <person name="Lubonja R."/>
            <person name="Lui A."/>
            <person name="MacDonald P."/>
            <person name="Magnisalis V."/>
            <person name="Maru K."/>
            <person name="Matthews C."/>
            <person name="McCusker W."/>
            <person name="McDonough S."/>
            <person name="Mehta T."/>
            <person name="Meldrim J."/>
            <person name="Meneus L."/>
            <person name="Mihai O."/>
            <person name="Mihalev A."/>
            <person name="Mihova T."/>
            <person name="Mittelman R."/>
            <person name="Mlenga V."/>
            <person name="Montmayeur A."/>
            <person name="Mulrain L."/>
            <person name="Navidi A."/>
            <person name="Naylor J."/>
            <person name="Negash T."/>
            <person name="Nguyen T."/>
            <person name="Nguyen N."/>
            <person name="Nicol R."/>
            <person name="Norbu C."/>
            <person name="Norbu N."/>
            <person name="Novod N."/>
            <person name="O'Neill B."/>
            <person name="Osman S."/>
            <person name="Markiewicz E."/>
            <person name="Oyono O.L."/>
            <person name="Patti C."/>
            <person name="Phunkhang P."/>
            <person name="Pierre F."/>
            <person name="Priest M."/>
            <person name="Raghuraman S."/>
            <person name="Rege F."/>
            <person name="Reyes R."/>
            <person name="Rise C."/>
            <person name="Rogov P."/>
            <person name="Ross K."/>
            <person name="Ryan E."/>
            <person name="Settipalli S."/>
            <person name="Shea T."/>
            <person name="Sherpa N."/>
            <person name="Shi L."/>
            <person name="Shih D."/>
            <person name="Sparrow T."/>
            <person name="Spaulding J."/>
            <person name="Stalker J."/>
            <person name="Stange-Thomann N."/>
            <person name="Stavropoulos S."/>
            <person name="Stone C."/>
            <person name="Strader C."/>
            <person name="Tesfaye S."/>
            <person name="Thomson T."/>
            <person name="Thoulutsang Y."/>
            <person name="Thoulutsang D."/>
            <person name="Topham K."/>
            <person name="Topping I."/>
            <person name="Tsamla T."/>
            <person name="Vassiliev H."/>
            <person name="Vo A."/>
            <person name="Wangchuk T."/>
            <person name="Wangdi T."/>
            <person name="Weiand M."/>
            <person name="Wilkinson J."/>
            <person name="Wilson A."/>
            <person name="Yadav S."/>
            <person name="Young G."/>
            <person name="Yu Q."/>
            <person name="Zembek L."/>
            <person name="Zhong D."/>
            <person name="Zimmer A."/>
            <person name="Zwirko Z."/>
            <person name="Jaffe D.B."/>
            <person name="Alvarez P."/>
            <person name="Brockman W."/>
            <person name="Butler J."/>
            <person name="Chin C."/>
            <person name="Gnerre S."/>
            <person name="Grabherr M."/>
            <person name="Kleber M."/>
            <person name="Mauceli E."/>
            <person name="MacCallum I."/>
        </authorList>
    </citation>
    <scope>NUCLEOTIDE SEQUENCE [LARGE SCALE GENOMIC DNA]</scope>
    <source>
        <strain evidence="10">Tucson 15287-2541.00</strain>
    </source>
</reference>
<dbReference type="STRING" id="7222.B4IX96"/>
<dbReference type="EMBL" id="CH916366">
    <property type="protein sequence ID" value="EDV97428.1"/>
    <property type="molecule type" value="Genomic_DNA"/>
</dbReference>
<keyword evidence="3" id="KW-0810">Translation regulation</keyword>
<dbReference type="FunCoup" id="B4IX96">
    <property type="interactions" value="1768"/>
</dbReference>
<dbReference type="GO" id="GO:0000340">
    <property type="term" value="F:RNA 7-methylguanosine cap binding"/>
    <property type="evidence" value="ECO:0007669"/>
    <property type="project" value="UniProtKB-ARBA"/>
</dbReference>
<keyword evidence="5 7" id="KW-0648">Protein biosynthesis</keyword>
<dbReference type="SUPFAM" id="SSF55418">
    <property type="entry name" value="eIF4e-like"/>
    <property type="match status" value="1"/>
</dbReference>
<evidence type="ECO:0000256" key="1">
    <source>
        <dbReference type="ARBA" id="ARBA00009860"/>
    </source>
</evidence>
<dbReference type="GO" id="GO:0006417">
    <property type="term" value="P:regulation of translation"/>
    <property type="evidence" value="ECO:0007669"/>
    <property type="project" value="UniProtKB-KW"/>
</dbReference>
<feature type="compositionally biased region" description="Polar residues" evidence="8">
    <location>
        <begin position="18"/>
        <end position="30"/>
    </location>
</feature>
<organism evidence="10">
    <name type="scientific">Drosophila grimshawi</name>
    <name type="common">Hawaiian fruit fly</name>
    <name type="synonym">Idiomyia grimshawi</name>
    <dbReference type="NCBI Taxonomy" id="7222"/>
    <lineage>
        <taxon>Eukaryota</taxon>
        <taxon>Metazoa</taxon>
        <taxon>Ecdysozoa</taxon>
        <taxon>Arthropoda</taxon>
        <taxon>Hexapoda</taxon>
        <taxon>Insecta</taxon>
        <taxon>Pterygota</taxon>
        <taxon>Neoptera</taxon>
        <taxon>Endopterygota</taxon>
        <taxon>Diptera</taxon>
        <taxon>Brachycera</taxon>
        <taxon>Muscomorpha</taxon>
        <taxon>Ephydroidea</taxon>
        <taxon>Drosophilidae</taxon>
        <taxon>Drosophila</taxon>
        <taxon>Hawaiian Drosophila</taxon>
    </lineage>
</organism>
<protein>
    <recommendedName>
        <fullName evidence="6">eIF-4F 25 kDa subunit</fullName>
    </recommendedName>
</protein>
<dbReference type="Gene3D" id="3.30.760.10">
    <property type="entry name" value="RNA Cap, Translation Initiation Factor Eif4e"/>
    <property type="match status" value="1"/>
</dbReference>
<accession>B4IX96</accession>
<evidence type="ECO:0000256" key="7">
    <source>
        <dbReference type="RuleBase" id="RU004374"/>
    </source>
</evidence>
<dbReference type="Pfam" id="PF01652">
    <property type="entry name" value="IF4E"/>
    <property type="match status" value="1"/>
</dbReference>
<dbReference type="PANTHER" id="PTHR11960">
    <property type="entry name" value="EUKARYOTIC TRANSLATION INITIATION FACTOR 4E RELATED"/>
    <property type="match status" value="1"/>
</dbReference>
<evidence type="ECO:0000256" key="4">
    <source>
        <dbReference type="ARBA" id="ARBA00022884"/>
    </source>
</evidence>
<feature type="region of interest" description="Disordered" evidence="8">
    <location>
        <begin position="1"/>
        <end position="42"/>
    </location>
</feature>
<dbReference type="InterPro" id="IPR023398">
    <property type="entry name" value="TIF_eIF4e-like"/>
</dbReference>
<evidence type="ECO:0000256" key="3">
    <source>
        <dbReference type="ARBA" id="ARBA00022845"/>
    </source>
</evidence>
<name>B4IX96_DROGR</name>
<proteinExistence type="inferred from homology"/>
<dbReference type="InterPro" id="IPR019770">
    <property type="entry name" value="TIF_eIF_4E_CS"/>
</dbReference>
<sequence>MQSDFHRMKNFANPKSMFKSSTVAASNEQVTVAPGRPESTPPTVVAAAAAGVTAPPAAAVEVTGGNNKEEPKTTLDIEEQQSDDGGAAVRTEHLFKHPLQNTWTLWYLENDRTKSWEDMQNEITSFDAVEDFWSLYNHIKPPSEIKLGSDYSLFKKGIRPMWEDAANKQGGRWVITLTKASKNDLDNLWLDVLLCLIGEAFDHSDQICGAVVNIRGKSNKISIWTANGNNEEAALEIGHKLRDALRLGRQNLLHYQLHKDTMVKQGSSVKSIYTL</sequence>
<evidence type="ECO:0000256" key="6">
    <source>
        <dbReference type="ARBA" id="ARBA00032656"/>
    </source>
</evidence>
<dbReference type="OMA" id="NQEIANP"/>
<dbReference type="KEGG" id="dgr:6558982"/>
<keyword evidence="4 7" id="KW-0694">RNA-binding</keyword>
<dbReference type="AlphaFoldDB" id="B4IX96"/>
<evidence type="ECO:0000256" key="8">
    <source>
        <dbReference type="SAM" id="MobiDB-lite"/>
    </source>
</evidence>
<keyword evidence="2 7" id="KW-0396">Initiation factor</keyword>
<evidence type="ECO:0000256" key="5">
    <source>
        <dbReference type="ARBA" id="ARBA00022917"/>
    </source>
</evidence>
<dbReference type="InParanoid" id="B4IX96"/>
<dbReference type="PANTHER" id="PTHR11960:SF8">
    <property type="entry name" value="EUKARYOTIC TRANSLATION INITIATION FACTOR 4E1-RELATED"/>
    <property type="match status" value="1"/>
</dbReference>